<keyword evidence="1" id="KW-0723">Serine/threonine-protein kinase</keyword>
<keyword evidence="2" id="KW-0808">Transferase</keyword>
<dbReference type="GO" id="GO:0005634">
    <property type="term" value="C:nucleus"/>
    <property type="evidence" value="ECO:0007669"/>
    <property type="project" value="TreeGrafter"/>
</dbReference>
<dbReference type="Gene3D" id="1.10.510.10">
    <property type="entry name" value="Transferase(Phosphotransferase) domain 1"/>
    <property type="match status" value="1"/>
</dbReference>
<reference evidence="7 8" key="1">
    <citation type="submission" date="2024-04" db="EMBL/GenBank/DDBJ databases">
        <authorList>
            <consortium name="Genoscope - CEA"/>
            <person name="William W."/>
        </authorList>
    </citation>
    <scope>NUCLEOTIDE SEQUENCE [LARGE SCALE GENOMIC DNA]</scope>
</reference>
<dbReference type="GO" id="GO:0004674">
    <property type="term" value="F:protein serine/threonine kinase activity"/>
    <property type="evidence" value="ECO:0007669"/>
    <property type="project" value="UniProtKB-KW"/>
</dbReference>
<sequence length="152" mass="17177">IYLAHLRFDKSVKRVVKVSRRDEKSTKRFFNELSLLKGLQHPNVMTFEKAGSFSDHHAVIMPYCNGGALYNLIGKITIGEIEDYFLQMCGGLKYLHSRGIVHRYIKLDNILVNGSQIVITDFDMSSGIIPGTSLVQHKMGTEPYMAPEMIAN</sequence>
<dbReference type="EMBL" id="CAXITT010001013">
    <property type="protein sequence ID" value="CAL1547582.1"/>
    <property type="molecule type" value="Genomic_DNA"/>
</dbReference>
<proteinExistence type="predicted"/>
<evidence type="ECO:0000256" key="2">
    <source>
        <dbReference type="ARBA" id="ARBA00022679"/>
    </source>
</evidence>
<dbReference type="Proteomes" id="UP001497497">
    <property type="component" value="Unassembled WGS sequence"/>
</dbReference>
<accession>A0AAV2IP60</accession>
<dbReference type="PROSITE" id="PS50011">
    <property type="entry name" value="PROTEIN_KINASE_DOM"/>
    <property type="match status" value="1"/>
</dbReference>
<name>A0AAV2IP60_LYMST</name>
<dbReference type="InterPro" id="IPR011009">
    <property type="entry name" value="Kinase-like_dom_sf"/>
</dbReference>
<feature type="non-terminal residue" evidence="7">
    <location>
        <position position="152"/>
    </location>
</feature>
<dbReference type="PANTHER" id="PTHR24345">
    <property type="entry name" value="SERINE/THREONINE-PROTEIN KINASE PLK"/>
    <property type="match status" value="1"/>
</dbReference>
<evidence type="ECO:0000313" key="7">
    <source>
        <dbReference type="EMBL" id="CAL1547582.1"/>
    </source>
</evidence>
<keyword evidence="4" id="KW-0418">Kinase</keyword>
<dbReference type="GO" id="GO:0005524">
    <property type="term" value="F:ATP binding"/>
    <property type="evidence" value="ECO:0007669"/>
    <property type="project" value="UniProtKB-KW"/>
</dbReference>
<dbReference type="SUPFAM" id="SSF56112">
    <property type="entry name" value="Protein kinase-like (PK-like)"/>
    <property type="match status" value="1"/>
</dbReference>
<organism evidence="7 8">
    <name type="scientific">Lymnaea stagnalis</name>
    <name type="common">Great pond snail</name>
    <name type="synonym">Helix stagnalis</name>
    <dbReference type="NCBI Taxonomy" id="6523"/>
    <lineage>
        <taxon>Eukaryota</taxon>
        <taxon>Metazoa</taxon>
        <taxon>Spiralia</taxon>
        <taxon>Lophotrochozoa</taxon>
        <taxon>Mollusca</taxon>
        <taxon>Gastropoda</taxon>
        <taxon>Heterobranchia</taxon>
        <taxon>Euthyneura</taxon>
        <taxon>Panpulmonata</taxon>
        <taxon>Hygrophila</taxon>
        <taxon>Lymnaeoidea</taxon>
        <taxon>Lymnaeidae</taxon>
        <taxon>Lymnaea</taxon>
    </lineage>
</organism>
<dbReference type="PANTHER" id="PTHR24345:SF0">
    <property type="entry name" value="CELL CYCLE SERINE_THREONINE-PROTEIN KINASE CDC5_MSD2"/>
    <property type="match status" value="1"/>
</dbReference>
<feature type="non-terminal residue" evidence="7">
    <location>
        <position position="1"/>
    </location>
</feature>
<evidence type="ECO:0000256" key="5">
    <source>
        <dbReference type="ARBA" id="ARBA00022840"/>
    </source>
</evidence>
<evidence type="ECO:0000256" key="1">
    <source>
        <dbReference type="ARBA" id="ARBA00022527"/>
    </source>
</evidence>
<gene>
    <name evidence="7" type="ORF">GSLYS_00020899001</name>
</gene>
<dbReference type="InterPro" id="IPR000719">
    <property type="entry name" value="Prot_kinase_dom"/>
</dbReference>
<keyword evidence="3" id="KW-0547">Nucleotide-binding</keyword>
<protein>
    <recommendedName>
        <fullName evidence="6">Protein kinase domain-containing protein</fullName>
    </recommendedName>
</protein>
<feature type="domain" description="Protein kinase" evidence="6">
    <location>
        <begin position="1"/>
        <end position="152"/>
    </location>
</feature>
<evidence type="ECO:0000256" key="3">
    <source>
        <dbReference type="ARBA" id="ARBA00022741"/>
    </source>
</evidence>
<comment type="caution">
    <text evidence="7">The sequence shown here is derived from an EMBL/GenBank/DDBJ whole genome shotgun (WGS) entry which is preliminary data.</text>
</comment>
<evidence type="ECO:0000313" key="8">
    <source>
        <dbReference type="Proteomes" id="UP001497497"/>
    </source>
</evidence>
<dbReference type="Pfam" id="PF00069">
    <property type="entry name" value="Pkinase"/>
    <property type="match status" value="1"/>
</dbReference>
<evidence type="ECO:0000256" key="4">
    <source>
        <dbReference type="ARBA" id="ARBA00022777"/>
    </source>
</evidence>
<keyword evidence="8" id="KW-1185">Reference proteome</keyword>
<dbReference type="AlphaFoldDB" id="A0AAV2IP60"/>
<keyword evidence="5" id="KW-0067">ATP-binding</keyword>
<evidence type="ECO:0000259" key="6">
    <source>
        <dbReference type="PROSITE" id="PS50011"/>
    </source>
</evidence>